<name>A0A6M3L6L3_9ZZZZ</name>
<sequence length="69" mass="8255">MSLEYKLLQFRVPTPLFEEFYRKFPGRGERKALLESLISVAIEIADEKDSFARRIIEEARERYGEEEEE</sequence>
<evidence type="ECO:0000313" key="1">
    <source>
        <dbReference type="EMBL" id="QJA89114.1"/>
    </source>
</evidence>
<gene>
    <name evidence="1" type="ORF">MM415B02607_0008</name>
</gene>
<accession>A0A6M3L6L3</accession>
<proteinExistence type="predicted"/>
<organism evidence="1">
    <name type="scientific">viral metagenome</name>
    <dbReference type="NCBI Taxonomy" id="1070528"/>
    <lineage>
        <taxon>unclassified sequences</taxon>
        <taxon>metagenomes</taxon>
        <taxon>organismal metagenomes</taxon>
    </lineage>
</organism>
<protein>
    <submittedName>
        <fullName evidence="1">Uncharacterized protein</fullName>
    </submittedName>
</protein>
<reference evidence="1" key="1">
    <citation type="submission" date="2020-03" db="EMBL/GenBank/DDBJ databases">
        <title>The deep terrestrial virosphere.</title>
        <authorList>
            <person name="Holmfeldt K."/>
            <person name="Nilsson E."/>
            <person name="Simone D."/>
            <person name="Lopez-Fernandez M."/>
            <person name="Wu X."/>
            <person name="de Brujin I."/>
            <person name="Lundin D."/>
            <person name="Andersson A."/>
            <person name="Bertilsson S."/>
            <person name="Dopson M."/>
        </authorList>
    </citation>
    <scope>NUCLEOTIDE SEQUENCE</scope>
    <source>
        <strain evidence="1">MM415B02607</strain>
    </source>
</reference>
<dbReference type="AlphaFoldDB" id="A0A6M3L6L3"/>
<dbReference type="EMBL" id="MT142824">
    <property type="protein sequence ID" value="QJA89114.1"/>
    <property type="molecule type" value="Genomic_DNA"/>
</dbReference>